<reference evidence="2 3" key="1">
    <citation type="journal article" date="2010" name="DNA Res.">
        <title>Genome sequence of Kitasatospora setae NBRC 14216T: an evolutionary snapshot of the family Streptomycetaceae.</title>
        <authorList>
            <person name="Ichikawa N."/>
            <person name="Oguchi A."/>
            <person name="Ikeda H."/>
            <person name="Ishikawa J."/>
            <person name="Kitani S."/>
            <person name="Watanabe Y."/>
            <person name="Nakamura S."/>
            <person name="Katano Y."/>
            <person name="Kishi E."/>
            <person name="Sasagawa M."/>
            <person name="Ankai A."/>
            <person name="Fukui S."/>
            <person name="Hashimoto Y."/>
            <person name="Kamata S."/>
            <person name="Otoguro M."/>
            <person name="Tanikawa S."/>
            <person name="Nihira T."/>
            <person name="Horinouchi S."/>
            <person name="Ohnishi Y."/>
            <person name="Hayakawa M."/>
            <person name="Kuzuyama T."/>
            <person name="Arisawa A."/>
            <person name="Nomoto F."/>
            <person name="Miura H."/>
            <person name="Takahashi Y."/>
            <person name="Fujita N."/>
        </authorList>
    </citation>
    <scope>NUCLEOTIDE SEQUENCE [LARGE SCALE GENOMIC DNA]</scope>
    <source>
        <strain evidence="3">ATCC 33774 / DSM 43861 / JCM 3304 / KCC A-0304 / NBRC 14216 / KM-6054</strain>
    </source>
</reference>
<organism evidence="2 3">
    <name type="scientific">Kitasatospora setae (strain ATCC 33774 / DSM 43861 / JCM 3304 / KCC A-0304 / NBRC 14216 / KM-6054)</name>
    <name type="common">Streptomyces setae</name>
    <dbReference type="NCBI Taxonomy" id="452652"/>
    <lineage>
        <taxon>Bacteria</taxon>
        <taxon>Bacillati</taxon>
        <taxon>Actinomycetota</taxon>
        <taxon>Actinomycetes</taxon>
        <taxon>Kitasatosporales</taxon>
        <taxon>Streptomycetaceae</taxon>
        <taxon>Kitasatospora</taxon>
    </lineage>
</organism>
<dbReference type="STRING" id="452652.KSE_45550"/>
<evidence type="ECO:0000313" key="3">
    <source>
        <dbReference type="Proteomes" id="UP000007076"/>
    </source>
</evidence>
<dbReference type="RefSeq" id="WP_014137635.1">
    <property type="nucleotide sequence ID" value="NC_016109.1"/>
</dbReference>
<feature type="compositionally biased region" description="Pro residues" evidence="1">
    <location>
        <begin position="111"/>
        <end position="127"/>
    </location>
</feature>
<dbReference type="EMBL" id="AP010968">
    <property type="protein sequence ID" value="BAJ30336.1"/>
    <property type="molecule type" value="Genomic_DNA"/>
</dbReference>
<feature type="compositionally biased region" description="Low complexity" evidence="1">
    <location>
        <begin position="332"/>
        <end position="344"/>
    </location>
</feature>
<feature type="region of interest" description="Disordered" evidence="1">
    <location>
        <begin position="246"/>
        <end position="268"/>
    </location>
</feature>
<feature type="region of interest" description="Disordered" evidence="1">
    <location>
        <begin position="93"/>
        <end position="154"/>
    </location>
</feature>
<accession>E4NFQ6</accession>
<feature type="compositionally biased region" description="Low complexity" evidence="1">
    <location>
        <begin position="254"/>
        <end position="265"/>
    </location>
</feature>
<dbReference type="eggNOG" id="ENOG5033N5S">
    <property type="taxonomic scope" value="Bacteria"/>
</dbReference>
<proteinExistence type="predicted"/>
<dbReference type="HOGENOM" id="CLU_896529_0_0_11"/>
<feature type="region of interest" description="Disordered" evidence="1">
    <location>
        <begin position="318"/>
        <end position="350"/>
    </location>
</feature>
<keyword evidence="3" id="KW-1185">Reference proteome</keyword>
<name>E4NFQ6_KITSK</name>
<evidence type="ECO:0008006" key="4">
    <source>
        <dbReference type="Google" id="ProtNLM"/>
    </source>
</evidence>
<dbReference type="AlphaFoldDB" id="E4NFQ6"/>
<sequence>MLLHRSAPTRAFDPFPHLRPERSGLSKGAYGLAVQLLTSPDGCDKDGRQLAAEGPDGRAGIARMLRELRAGGFYWVIAFRLSSGRLVSQSHLFDTPQPAAPEPVRFDAPPQVAPDPAFPGPGAPGPGRPDGLREKTREGKPSLPDPEPVGEPTVEAGAEAGVGAGTECEAADEAVRGAAALLLRVVRPEPRLRIGEAEALELAPLVVEWQRRGSTADDLARALLPGLPVPIHSAVAVLRSRLQRKLPPEPGTLPGPASGPALSAPRTGPAECVECRDPIPRPGTCGPCLGRARRAPAIAGGWPAARVGAQQARSALRSARTALPPEPRPRARLGLEPGLRPGPAVSRGRSGLPRELARLDACLLPPAVGPAPWDR</sequence>
<evidence type="ECO:0000313" key="2">
    <source>
        <dbReference type="EMBL" id="BAJ30336.1"/>
    </source>
</evidence>
<feature type="compositionally biased region" description="Basic and acidic residues" evidence="1">
    <location>
        <begin position="130"/>
        <end position="140"/>
    </location>
</feature>
<evidence type="ECO:0000256" key="1">
    <source>
        <dbReference type="SAM" id="MobiDB-lite"/>
    </source>
</evidence>
<dbReference type="PATRIC" id="fig|452652.3.peg.4539"/>
<dbReference type="KEGG" id="ksk:KSE_45550"/>
<gene>
    <name evidence="2" type="ordered locus">KSE_45550</name>
</gene>
<dbReference type="Proteomes" id="UP000007076">
    <property type="component" value="Chromosome"/>
</dbReference>
<protein>
    <recommendedName>
        <fullName evidence="4">DNA-binding protein</fullName>
    </recommendedName>
</protein>